<evidence type="ECO:0000313" key="3">
    <source>
        <dbReference type="Proteomes" id="UP001194469"/>
    </source>
</evidence>
<dbReference type="Pfam" id="PF01865">
    <property type="entry name" value="PhoU_div"/>
    <property type="match status" value="1"/>
</dbReference>
<evidence type="ECO:0000313" key="2">
    <source>
        <dbReference type="EMBL" id="MBG3878276.1"/>
    </source>
</evidence>
<dbReference type="Proteomes" id="UP001194469">
    <property type="component" value="Unassembled WGS sequence"/>
</dbReference>
<comment type="caution">
    <text evidence="2">The sequence shown here is derived from an EMBL/GenBank/DDBJ whole genome shotgun (WGS) entry which is preliminary data.</text>
</comment>
<dbReference type="EMBL" id="VRYY01000529">
    <property type="protein sequence ID" value="MBG3878276.1"/>
    <property type="molecule type" value="Genomic_DNA"/>
</dbReference>
<dbReference type="InterPro" id="IPR038078">
    <property type="entry name" value="PhoU-like_sf"/>
</dbReference>
<sequence>MALNLFPKTVRFFELLNRQNAMLVEAADLLTRILEDFGKVDDACKRVNLVEVEADELCREISRQLSLTFITPIDREDIYRLNLAQEDSINLIKGIATRARLYGFTYIRFPARKMVRNLREMCAVTGEMICCLKDKTDVAAQVKQLKAIKGECEMLLGTGLAELHDTENLDMRAVVDIMKWTQVYDRIELAVERLDDLADAIEEVVLKNA</sequence>
<accession>A0ABS0J751</accession>
<dbReference type="PANTHER" id="PTHR37298">
    <property type="entry name" value="UPF0111 PROTEIN YKAA"/>
    <property type="match status" value="1"/>
</dbReference>
<evidence type="ECO:0000256" key="1">
    <source>
        <dbReference type="ARBA" id="ARBA00008591"/>
    </source>
</evidence>
<comment type="similarity">
    <text evidence="1">Belongs to the UPF0111 family.</text>
</comment>
<name>A0ABS0J751_9BACT</name>
<dbReference type="PANTHER" id="PTHR37298:SF1">
    <property type="entry name" value="UPF0111 PROTEIN YKAA"/>
    <property type="match status" value="1"/>
</dbReference>
<keyword evidence="3" id="KW-1185">Reference proteome</keyword>
<gene>
    <name evidence="2" type="ORF">FVW20_14975</name>
</gene>
<protein>
    <submittedName>
        <fullName evidence="2">DUF47 family protein</fullName>
    </submittedName>
</protein>
<dbReference type="InterPro" id="IPR018445">
    <property type="entry name" value="Put_Phosphate_transp_reg"/>
</dbReference>
<reference evidence="2 3" key="1">
    <citation type="submission" date="2019-08" db="EMBL/GenBank/DDBJ databases">
        <authorList>
            <person name="Luo N."/>
        </authorList>
    </citation>
    <scope>NUCLEOTIDE SEQUENCE [LARGE SCALE GENOMIC DNA]</scope>
    <source>
        <strain evidence="2 3">NCIMB 9442</strain>
    </source>
</reference>
<proteinExistence type="inferred from homology"/>
<dbReference type="Gene3D" id="1.20.58.220">
    <property type="entry name" value="Phosphate transport system protein phou homolog 2, domain 2"/>
    <property type="match status" value="1"/>
</dbReference>
<dbReference type="RefSeq" id="WP_196610230.1">
    <property type="nucleotide sequence ID" value="NZ_VRYY01000529.1"/>
</dbReference>
<dbReference type="InterPro" id="IPR052912">
    <property type="entry name" value="UPF0111_domain"/>
</dbReference>
<organism evidence="2 3">
    <name type="scientific">Nitratidesulfovibrio oxamicus</name>
    <dbReference type="NCBI Taxonomy" id="32016"/>
    <lineage>
        <taxon>Bacteria</taxon>
        <taxon>Pseudomonadati</taxon>
        <taxon>Thermodesulfobacteriota</taxon>
        <taxon>Desulfovibrionia</taxon>
        <taxon>Desulfovibrionales</taxon>
        <taxon>Desulfovibrionaceae</taxon>
        <taxon>Nitratidesulfovibrio</taxon>
    </lineage>
</organism>